<keyword evidence="4" id="KW-1185">Reference proteome</keyword>
<dbReference type="EMBL" id="SAIY01000012">
    <property type="protein sequence ID" value="NGM15960.1"/>
    <property type="molecule type" value="Genomic_DNA"/>
</dbReference>
<organism evidence="3 4">
    <name type="scientific">Verrucosispora sioxanthis</name>
    <dbReference type="NCBI Taxonomy" id="2499994"/>
    <lineage>
        <taxon>Bacteria</taxon>
        <taxon>Bacillati</taxon>
        <taxon>Actinomycetota</taxon>
        <taxon>Actinomycetes</taxon>
        <taxon>Micromonosporales</taxon>
        <taxon>Micromonosporaceae</taxon>
        <taxon>Micromonospora</taxon>
    </lineage>
</organism>
<sequence>MRDRHANLARIRSLDPERDHLEIYQTMLRHEFCWDLRLGLNLAFNRSFSIPEIAAVHTATGELTQRTRKRIDDTGLLMYEMVLNGFDHPRGRAALRRVNQIHRPYGIGNDHYRYVLGCLVVIPTRWIDRHGWRPTCCHERRATHALYRELGRRMGITDIPETYREFADWFDAYDAAHLRPNDDAAAIERATRELLLGRLPRPLAPIGDALVAALYDDRLRAAARVATPAWPVRAGLHAGLRVRAWLLRHLGRPRTAPLFAGGVISTRTYPDGYTIDQLGPADTTDSRTTGGGAVTASRPDPD</sequence>
<evidence type="ECO:0000313" key="3">
    <source>
        <dbReference type="EMBL" id="NGM15960.1"/>
    </source>
</evidence>
<evidence type="ECO:0000313" key="4">
    <source>
        <dbReference type="Proteomes" id="UP000478148"/>
    </source>
</evidence>
<protein>
    <submittedName>
        <fullName evidence="3">DUF2236 domain-containing protein</fullName>
    </submittedName>
</protein>
<dbReference type="PANTHER" id="PTHR36124">
    <property type="match status" value="1"/>
</dbReference>
<evidence type="ECO:0000259" key="2">
    <source>
        <dbReference type="Pfam" id="PF09995"/>
    </source>
</evidence>
<dbReference type="Pfam" id="PF09995">
    <property type="entry name" value="MPAB_Lcp_cat"/>
    <property type="match status" value="1"/>
</dbReference>
<dbReference type="InterPro" id="IPR018713">
    <property type="entry name" value="MPAB/Lcp_cat_dom"/>
</dbReference>
<accession>A0A6M1LCH0</accession>
<comment type="caution">
    <text evidence="3">The sequence shown here is derived from an EMBL/GenBank/DDBJ whole genome shotgun (WGS) entry which is preliminary data.</text>
</comment>
<reference evidence="3 4" key="1">
    <citation type="submission" date="2020-02" db="EMBL/GenBank/DDBJ databases">
        <title>Draft Genome Sequence of Verrucosispora sp. Strain CWR15, Isolated from Gulf of Mexico Sponge.</title>
        <authorList>
            <person name="Kennedy S.J."/>
            <person name="Cella E."/>
            <person name="Azarian T."/>
            <person name="Baker B.J."/>
            <person name="Shaw L.N."/>
        </authorList>
    </citation>
    <scope>NUCLEOTIDE SEQUENCE [LARGE SCALE GENOMIC DNA]</scope>
    <source>
        <strain evidence="3 4">CWR15</strain>
    </source>
</reference>
<feature type="region of interest" description="Disordered" evidence="1">
    <location>
        <begin position="275"/>
        <end position="302"/>
    </location>
</feature>
<proteinExistence type="predicted"/>
<dbReference type="Proteomes" id="UP000478148">
    <property type="component" value="Unassembled WGS sequence"/>
</dbReference>
<feature type="domain" description="ER-bound oxygenase mpaB/mpaB'/Rubber oxygenase catalytic" evidence="2">
    <location>
        <begin position="51"/>
        <end position="247"/>
    </location>
</feature>
<name>A0A6M1LCH0_9ACTN</name>
<dbReference type="InterPro" id="IPR046366">
    <property type="entry name" value="MPAB"/>
</dbReference>
<dbReference type="PANTHER" id="PTHR36124:SF1">
    <property type="entry name" value="ER-BOUND OXYGENASE MPAB_MPAB'_RUBBER OXYGENASE CATALYTIC DOMAIN-CONTAINING PROTEIN"/>
    <property type="match status" value="1"/>
</dbReference>
<dbReference type="AlphaFoldDB" id="A0A6M1LCH0"/>
<evidence type="ECO:0000256" key="1">
    <source>
        <dbReference type="SAM" id="MobiDB-lite"/>
    </source>
</evidence>
<dbReference type="RefSeq" id="WP_164449824.1">
    <property type="nucleotide sequence ID" value="NZ_SAIY01000012.1"/>
</dbReference>
<dbReference type="GO" id="GO:0016491">
    <property type="term" value="F:oxidoreductase activity"/>
    <property type="evidence" value="ECO:0007669"/>
    <property type="project" value="InterPro"/>
</dbReference>
<gene>
    <name evidence="3" type="ORF">ENC19_26665</name>
</gene>